<dbReference type="Pfam" id="PF08747">
    <property type="entry name" value="BrxB"/>
    <property type="match status" value="1"/>
</dbReference>
<protein>
    <submittedName>
        <fullName evidence="1">DUF1788 domain-containing protein</fullName>
    </submittedName>
</protein>
<name>A0A951UV10_9CYAN</name>
<dbReference type="Proteomes" id="UP000729701">
    <property type="component" value="Unassembled WGS sequence"/>
</dbReference>
<reference evidence="1" key="2">
    <citation type="journal article" date="2022" name="Microbiol. Resour. Announc.">
        <title>Metagenome Sequencing to Explore Phylogenomics of Terrestrial Cyanobacteria.</title>
        <authorList>
            <person name="Ward R.D."/>
            <person name="Stajich J.E."/>
            <person name="Johansen J.R."/>
            <person name="Huntemann M."/>
            <person name="Clum A."/>
            <person name="Foster B."/>
            <person name="Foster B."/>
            <person name="Roux S."/>
            <person name="Palaniappan K."/>
            <person name="Varghese N."/>
            <person name="Mukherjee S."/>
            <person name="Reddy T.B.K."/>
            <person name="Daum C."/>
            <person name="Copeland A."/>
            <person name="Chen I.A."/>
            <person name="Ivanova N.N."/>
            <person name="Kyrpides N.C."/>
            <person name="Shapiro N."/>
            <person name="Eloe-Fadrosh E.A."/>
            <person name="Pietrasiak N."/>
        </authorList>
    </citation>
    <scope>NUCLEOTIDE SEQUENCE</scope>
    <source>
        <strain evidence="1">GSE-NOS-MK-12-04C</strain>
    </source>
</reference>
<proteinExistence type="predicted"/>
<organism evidence="1 2">
    <name type="scientific">Cyanomargarita calcarea GSE-NOS-MK-12-04C</name>
    <dbReference type="NCBI Taxonomy" id="2839659"/>
    <lineage>
        <taxon>Bacteria</taxon>
        <taxon>Bacillati</taxon>
        <taxon>Cyanobacteriota</taxon>
        <taxon>Cyanophyceae</taxon>
        <taxon>Nostocales</taxon>
        <taxon>Cyanomargaritaceae</taxon>
        <taxon>Cyanomargarita</taxon>
    </lineage>
</organism>
<accession>A0A951UV10</accession>
<dbReference type="AlphaFoldDB" id="A0A951UV10"/>
<evidence type="ECO:0000313" key="1">
    <source>
        <dbReference type="EMBL" id="MBW4670332.1"/>
    </source>
</evidence>
<dbReference type="InterPro" id="IPR014858">
    <property type="entry name" value="BrxB"/>
</dbReference>
<evidence type="ECO:0000313" key="2">
    <source>
        <dbReference type="Proteomes" id="UP000729701"/>
    </source>
</evidence>
<gene>
    <name evidence="1" type="ORF">KME60_23680</name>
</gene>
<comment type="caution">
    <text evidence="1">The sequence shown here is derived from an EMBL/GenBank/DDBJ whole genome shotgun (WGS) entry which is preliminary data.</text>
</comment>
<dbReference type="EMBL" id="JAHHGZ010000029">
    <property type="protein sequence ID" value="MBW4670332.1"/>
    <property type="molecule type" value="Genomic_DNA"/>
</dbReference>
<sequence length="211" mass="24253">MSSLFDGASLDNAIASLKNDLLDESGPKISTMRNYRFCILHYDPRDEFKLRDRIRKLTDELKGQGWNVLAISLHLLLLNRIKTEEQRVLDSIIRTEHRLYLKDPNRALNHLKDKIALYIEGADGIAKDVIELINDFADKHPEESNRTLILLGRAGALYPFFRSSALLKHIDGKTRNLPVVLLYPGTRTDLNALSFMGEFPSDRDYRPRIYS</sequence>
<reference evidence="1" key="1">
    <citation type="submission" date="2021-05" db="EMBL/GenBank/DDBJ databases">
        <authorList>
            <person name="Pietrasiak N."/>
            <person name="Ward R."/>
            <person name="Stajich J.E."/>
            <person name="Kurbessoian T."/>
        </authorList>
    </citation>
    <scope>NUCLEOTIDE SEQUENCE</scope>
    <source>
        <strain evidence="1">GSE-NOS-MK-12-04C</strain>
    </source>
</reference>